<sequence>MTTESIPGLPTQRPNPLDPPAEIGSLRATDSMVRMTFPDGHLGWLATGHHAVRSVLASPAFSNRVELTHPVIPAKRLTGQSLKDFPMPPGMFNRMDDPEHGRIRRMLTGQFTVRRMKLLEPRIEQIVDEHLDAIISAGPPVDLVPAYTLPIPSLVICELLGVAYERREQFQGDASTLLNLESGAEEATAAWVSIQKLLSDVINEKRSAPADDLLSGLIAEDELTHEELVTIGMVLLIAGHETTANMLALGTYTILQQPGRAEALLADPVAAVEELLRYLSIIHFGPVRTALEDVEIDGHQIKAGEAVAMSVPGANRDPEKFHDPDELDLTRNAQGHLAFGHGIHQCLGQQLARIEMRIGFAALLRRLPTLRLAGEVRFRDRMTIYGLFNLPVTWDD</sequence>
<keyword evidence="4 7" id="KW-0560">Oxidoreductase</keyword>
<dbReference type="FunFam" id="1.10.630.10:FF:000018">
    <property type="entry name" value="Cytochrome P450 monooxygenase"/>
    <property type="match status" value="1"/>
</dbReference>
<evidence type="ECO:0000313" key="10">
    <source>
        <dbReference type="Proteomes" id="UP000192674"/>
    </source>
</evidence>
<dbReference type="GO" id="GO:0020037">
    <property type="term" value="F:heme binding"/>
    <property type="evidence" value="ECO:0007669"/>
    <property type="project" value="InterPro"/>
</dbReference>
<proteinExistence type="inferred from homology"/>
<comment type="similarity">
    <text evidence="1 7">Belongs to the cytochrome P450 family.</text>
</comment>
<dbReference type="OrthoDB" id="4133219at2"/>
<evidence type="ECO:0000313" key="9">
    <source>
        <dbReference type="EMBL" id="SMC60781.1"/>
    </source>
</evidence>
<keyword evidence="10" id="KW-1185">Reference proteome</keyword>
<name>A0A1Y5X248_KIBAR</name>
<evidence type="ECO:0000256" key="4">
    <source>
        <dbReference type="ARBA" id="ARBA00023002"/>
    </source>
</evidence>
<dbReference type="EMBL" id="FWXV01000001">
    <property type="protein sequence ID" value="SMC60781.1"/>
    <property type="molecule type" value="Genomic_DNA"/>
</dbReference>
<evidence type="ECO:0000256" key="1">
    <source>
        <dbReference type="ARBA" id="ARBA00010617"/>
    </source>
</evidence>
<evidence type="ECO:0000256" key="6">
    <source>
        <dbReference type="ARBA" id="ARBA00023033"/>
    </source>
</evidence>
<keyword evidence="6 7" id="KW-0503">Monooxygenase</keyword>
<dbReference type="GO" id="GO:0005506">
    <property type="term" value="F:iron ion binding"/>
    <property type="evidence" value="ECO:0007669"/>
    <property type="project" value="InterPro"/>
</dbReference>
<dbReference type="PRINTS" id="PR00385">
    <property type="entry name" value="P450"/>
</dbReference>
<evidence type="ECO:0000256" key="7">
    <source>
        <dbReference type="RuleBase" id="RU000461"/>
    </source>
</evidence>
<dbReference type="GO" id="GO:0016705">
    <property type="term" value="F:oxidoreductase activity, acting on paired donors, with incorporation or reduction of molecular oxygen"/>
    <property type="evidence" value="ECO:0007669"/>
    <property type="project" value="InterPro"/>
</dbReference>
<dbReference type="Pfam" id="PF00067">
    <property type="entry name" value="p450"/>
    <property type="match status" value="1"/>
</dbReference>
<dbReference type="SUPFAM" id="SSF48264">
    <property type="entry name" value="Cytochrome P450"/>
    <property type="match status" value="1"/>
</dbReference>
<dbReference type="InterPro" id="IPR001128">
    <property type="entry name" value="Cyt_P450"/>
</dbReference>
<protein>
    <submittedName>
        <fullName evidence="9">Cytochrome P450</fullName>
    </submittedName>
</protein>
<dbReference type="Gene3D" id="1.10.630.10">
    <property type="entry name" value="Cytochrome P450"/>
    <property type="match status" value="1"/>
</dbReference>
<gene>
    <name evidence="9" type="ORF">SAMN05661093_00882</name>
</gene>
<evidence type="ECO:0000256" key="3">
    <source>
        <dbReference type="ARBA" id="ARBA00022723"/>
    </source>
</evidence>
<feature type="region of interest" description="Disordered" evidence="8">
    <location>
        <begin position="1"/>
        <end position="20"/>
    </location>
</feature>
<dbReference type="PRINTS" id="PR00359">
    <property type="entry name" value="BP450"/>
</dbReference>
<dbReference type="CDD" id="cd11030">
    <property type="entry name" value="CYP105-like"/>
    <property type="match status" value="1"/>
</dbReference>
<dbReference type="PANTHER" id="PTHR46696">
    <property type="entry name" value="P450, PUTATIVE (EUROFUNG)-RELATED"/>
    <property type="match status" value="1"/>
</dbReference>
<keyword evidence="2 7" id="KW-0349">Heme</keyword>
<evidence type="ECO:0000256" key="5">
    <source>
        <dbReference type="ARBA" id="ARBA00023004"/>
    </source>
</evidence>
<dbReference type="PROSITE" id="PS00086">
    <property type="entry name" value="CYTOCHROME_P450"/>
    <property type="match status" value="1"/>
</dbReference>
<dbReference type="Proteomes" id="UP000192674">
    <property type="component" value="Unassembled WGS sequence"/>
</dbReference>
<dbReference type="PANTHER" id="PTHR46696:SF1">
    <property type="entry name" value="CYTOCHROME P450 YJIB-RELATED"/>
    <property type="match status" value="1"/>
</dbReference>
<dbReference type="InterPro" id="IPR017972">
    <property type="entry name" value="Cyt_P450_CS"/>
</dbReference>
<dbReference type="GO" id="GO:0004497">
    <property type="term" value="F:monooxygenase activity"/>
    <property type="evidence" value="ECO:0007669"/>
    <property type="project" value="UniProtKB-KW"/>
</dbReference>
<keyword evidence="3 7" id="KW-0479">Metal-binding</keyword>
<dbReference type="InterPro" id="IPR036396">
    <property type="entry name" value="Cyt_P450_sf"/>
</dbReference>
<organism evidence="9 10">
    <name type="scientific">Kibdelosporangium aridum</name>
    <dbReference type="NCBI Taxonomy" id="2030"/>
    <lineage>
        <taxon>Bacteria</taxon>
        <taxon>Bacillati</taxon>
        <taxon>Actinomycetota</taxon>
        <taxon>Actinomycetes</taxon>
        <taxon>Pseudonocardiales</taxon>
        <taxon>Pseudonocardiaceae</taxon>
        <taxon>Kibdelosporangium</taxon>
    </lineage>
</organism>
<dbReference type="RefSeq" id="WP_084424723.1">
    <property type="nucleotide sequence ID" value="NZ_FWXV01000001.1"/>
</dbReference>
<reference evidence="9 10" key="1">
    <citation type="submission" date="2017-04" db="EMBL/GenBank/DDBJ databases">
        <authorList>
            <person name="Afonso C.L."/>
            <person name="Miller P.J."/>
            <person name="Scott M.A."/>
            <person name="Spackman E."/>
            <person name="Goraichik I."/>
            <person name="Dimitrov K.M."/>
            <person name="Suarez D.L."/>
            <person name="Swayne D.E."/>
        </authorList>
    </citation>
    <scope>NUCLEOTIDE SEQUENCE [LARGE SCALE GENOMIC DNA]</scope>
    <source>
        <strain evidence="9 10">DSM 43828</strain>
    </source>
</reference>
<dbReference type="AlphaFoldDB" id="A0A1Y5X248"/>
<accession>A0A1Y5X248</accession>
<evidence type="ECO:0000256" key="2">
    <source>
        <dbReference type="ARBA" id="ARBA00022617"/>
    </source>
</evidence>
<keyword evidence="5 7" id="KW-0408">Iron</keyword>
<dbReference type="InterPro" id="IPR002397">
    <property type="entry name" value="Cyt_P450_B"/>
</dbReference>
<evidence type="ECO:0000256" key="8">
    <source>
        <dbReference type="SAM" id="MobiDB-lite"/>
    </source>
</evidence>